<comment type="caution">
    <text evidence="4">The sequence shown here is derived from an EMBL/GenBank/DDBJ whole genome shotgun (WGS) entry which is preliminary data.</text>
</comment>
<gene>
    <name evidence="4" type="ORF">GCM10008935_01540</name>
</gene>
<evidence type="ECO:0000313" key="4">
    <source>
        <dbReference type="EMBL" id="GAA0450784.1"/>
    </source>
</evidence>
<dbReference type="Gene3D" id="3.90.79.10">
    <property type="entry name" value="Nucleoside Triphosphate Pyrophosphohydrolase"/>
    <property type="match status" value="1"/>
</dbReference>
<dbReference type="PROSITE" id="PS51462">
    <property type="entry name" value="NUDIX"/>
    <property type="match status" value="1"/>
</dbReference>
<dbReference type="RefSeq" id="WP_343781127.1">
    <property type="nucleotide sequence ID" value="NZ_BAAACZ010000003.1"/>
</dbReference>
<dbReference type="PANTHER" id="PTHR43046">
    <property type="entry name" value="GDP-MANNOSE MANNOSYL HYDROLASE"/>
    <property type="match status" value="1"/>
</dbReference>
<keyword evidence="5" id="KW-1185">Reference proteome</keyword>
<feature type="domain" description="Nudix hydrolase" evidence="3">
    <location>
        <begin position="4"/>
        <end position="141"/>
    </location>
</feature>
<organism evidence="4 5">
    <name type="scientific">Alkalibacillus silvisoli</name>
    <dbReference type="NCBI Taxonomy" id="392823"/>
    <lineage>
        <taxon>Bacteria</taxon>
        <taxon>Bacillati</taxon>
        <taxon>Bacillota</taxon>
        <taxon>Bacilli</taxon>
        <taxon>Bacillales</taxon>
        <taxon>Bacillaceae</taxon>
        <taxon>Alkalibacillus</taxon>
    </lineage>
</organism>
<evidence type="ECO:0000259" key="3">
    <source>
        <dbReference type="PROSITE" id="PS51462"/>
    </source>
</evidence>
<comment type="cofactor">
    <cofactor evidence="1">
        <name>Mg(2+)</name>
        <dbReference type="ChEBI" id="CHEBI:18420"/>
    </cofactor>
</comment>
<dbReference type="SUPFAM" id="SSF55811">
    <property type="entry name" value="Nudix"/>
    <property type="match status" value="1"/>
</dbReference>
<dbReference type="PANTHER" id="PTHR43046:SF14">
    <property type="entry name" value="MUTT_NUDIX FAMILY PROTEIN"/>
    <property type="match status" value="1"/>
</dbReference>
<sequence>MSTHIRVRAGAIIIENDSILLVEFKDEKGVHYNFPAGGVEPHESIVEAVKREAKEEASVDVAVGPLAFTYEYAPHLCEYRFGELHQVGMFFNCSIKEGSRPSFPKNPDPYQTAVKWVPLNELHQVNLYPKMEQQIIDYVKQPKCAWFIEERLLKQ</sequence>
<dbReference type="CDD" id="cd18880">
    <property type="entry name" value="NUDIX_ADPRase"/>
    <property type="match status" value="1"/>
</dbReference>
<evidence type="ECO:0000256" key="2">
    <source>
        <dbReference type="ARBA" id="ARBA00022801"/>
    </source>
</evidence>
<protein>
    <recommendedName>
        <fullName evidence="3">Nudix hydrolase domain-containing protein</fullName>
    </recommendedName>
</protein>
<dbReference type="EMBL" id="BAAACZ010000003">
    <property type="protein sequence ID" value="GAA0450784.1"/>
    <property type="molecule type" value="Genomic_DNA"/>
</dbReference>
<proteinExistence type="predicted"/>
<dbReference type="InterPro" id="IPR000086">
    <property type="entry name" value="NUDIX_hydrolase_dom"/>
</dbReference>
<keyword evidence="2" id="KW-0378">Hydrolase</keyword>
<dbReference type="Proteomes" id="UP001500740">
    <property type="component" value="Unassembled WGS sequence"/>
</dbReference>
<dbReference type="Pfam" id="PF00293">
    <property type="entry name" value="NUDIX"/>
    <property type="match status" value="1"/>
</dbReference>
<evidence type="ECO:0000256" key="1">
    <source>
        <dbReference type="ARBA" id="ARBA00001946"/>
    </source>
</evidence>
<accession>A0ABP3JGW3</accession>
<dbReference type="InterPro" id="IPR015797">
    <property type="entry name" value="NUDIX_hydrolase-like_dom_sf"/>
</dbReference>
<name>A0ABP3JGW3_9BACI</name>
<reference evidence="5" key="1">
    <citation type="journal article" date="2019" name="Int. J. Syst. Evol. Microbiol.">
        <title>The Global Catalogue of Microorganisms (GCM) 10K type strain sequencing project: providing services to taxonomists for standard genome sequencing and annotation.</title>
        <authorList>
            <consortium name="The Broad Institute Genomics Platform"/>
            <consortium name="The Broad Institute Genome Sequencing Center for Infectious Disease"/>
            <person name="Wu L."/>
            <person name="Ma J."/>
        </authorList>
    </citation>
    <scope>NUCLEOTIDE SEQUENCE [LARGE SCALE GENOMIC DNA]</scope>
    <source>
        <strain evidence="5">JCM 14193</strain>
    </source>
</reference>
<evidence type="ECO:0000313" key="5">
    <source>
        <dbReference type="Proteomes" id="UP001500740"/>
    </source>
</evidence>